<dbReference type="InterPro" id="IPR005564">
    <property type="entry name" value="Major_capsid_GpE"/>
</dbReference>
<dbReference type="AlphaFoldDB" id="A0A6M3JBJ2"/>
<sequence>MISYEIQADLHPKKLTGIAIKKTQGILFAPDFLPERLFPEWSGYYKSYGNVAFGQMAPEVGEGGRDRLLNTDYTESSFTMKEYRIGGRISERAIKFLMNKNSTVAVSSGRQLVTDEIEFLADTLALREEYQILDSITSNAPSGNKVTASFDWSGTQSTPLSDLRNACKNILTNQHTQGDTLIISPDTELNLMNHADIKDIYKYSGNTTNLTAKIAAGRSRAIPNIAGLDVYVSDAVKTANTAAGILSGATETALVGDDYAIVCKRGTTLGYTYVAEPLEVRRWAEEETRTVRVQLFKTFVPVVFRANQIATVVSI</sequence>
<dbReference type="EMBL" id="MT142379">
    <property type="protein sequence ID" value="QJA79392.1"/>
    <property type="molecule type" value="Genomic_DNA"/>
</dbReference>
<protein>
    <submittedName>
        <fullName evidence="1">Putative capsid protein</fullName>
    </submittedName>
</protein>
<evidence type="ECO:0000313" key="1">
    <source>
        <dbReference type="EMBL" id="QJA67196.1"/>
    </source>
</evidence>
<dbReference type="InterPro" id="IPR053738">
    <property type="entry name" value="Lambda_capsid_assembly"/>
</dbReference>
<proteinExistence type="predicted"/>
<dbReference type="SUPFAM" id="SSF56563">
    <property type="entry name" value="Major capsid protein gp5"/>
    <property type="match status" value="1"/>
</dbReference>
<dbReference type="Pfam" id="PF03864">
    <property type="entry name" value="Phage_cap_E"/>
    <property type="match status" value="1"/>
</dbReference>
<evidence type="ECO:0000313" key="2">
    <source>
        <dbReference type="EMBL" id="QJA79392.1"/>
    </source>
</evidence>
<organism evidence="1">
    <name type="scientific">viral metagenome</name>
    <dbReference type="NCBI Taxonomy" id="1070528"/>
    <lineage>
        <taxon>unclassified sequences</taxon>
        <taxon>metagenomes</taxon>
        <taxon>organismal metagenomes</taxon>
    </lineage>
</organism>
<reference evidence="1" key="1">
    <citation type="submission" date="2020-03" db="EMBL/GenBank/DDBJ databases">
        <title>The deep terrestrial virosphere.</title>
        <authorList>
            <person name="Holmfeldt K."/>
            <person name="Nilsson E."/>
            <person name="Simone D."/>
            <person name="Lopez-Fernandez M."/>
            <person name="Wu X."/>
            <person name="de Brujin I."/>
            <person name="Lundin D."/>
            <person name="Andersson A."/>
            <person name="Bertilsson S."/>
            <person name="Dopson M."/>
        </authorList>
    </citation>
    <scope>NUCLEOTIDE SEQUENCE</scope>
    <source>
        <strain evidence="2">MM415A00901</strain>
        <strain evidence="1">MM415B00267</strain>
    </source>
</reference>
<dbReference type="Gene3D" id="3.90.1690.10">
    <property type="entry name" value="phage-related protein like domain"/>
    <property type="match status" value="1"/>
</dbReference>
<name>A0A6M3JBJ2_9ZZZZ</name>
<accession>A0A6M3JBJ2</accession>
<dbReference type="EMBL" id="MT141567">
    <property type="protein sequence ID" value="QJA67196.1"/>
    <property type="molecule type" value="Genomic_DNA"/>
</dbReference>
<gene>
    <name evidence="2" type="ORF">MM415A00901_0015</name>
    <name evidence="1" type="ORF">MM415B00267_0022</name>
</gene>